<dbReference type="Pfam" id="PF13483">
    <property type="entry name" value="Lactamase_B_3"/>
    <property type="match status" value="1"/>
</dbReference>
<organism evidence="1 2">
    <name type="scientific">Candidatus Yanofskybacteria bacterium CG10_big_fil_rev_8_21_14_0_10_46_23</name>
    <dbReference type="NCBI Taxonomy" id="1975098"/>
    <lineage>
        <taxon>Bacteria</taxon>
        <taxon>Candidatus Yanofskyibacteriota</taxon>
    </lineage>
</organism>
<evidence type="ECO:0008006" key="3">
    <source>
        <dbReference type="Google" id="ProtNLM"/>
    </source>
</evidence>
<evidence type="ECO:0000313" key="2">
    <source>
        <dbReference type="Proteomes" id="UP000230232"/>
    </source>
</evidence>
<accession>A0A2H0R3E8</accession>
<dbReference type="Gene3D" id="3.60.15.10">
    <property type="entry name" value="Ribonuclease Z/Hydroxyacylglutathione hydrolase-like"/>
    <property type="match status" value="1"/>
</dbReference>
<dbReference type="PANTHER" id="PTHR42967:SF1">
    <property type="entry name" value="MBL FOLD METALLO-HYDROLASE"/>
    <property type="match status" value="1"/>
</dbReference>
<comment type="caution">
    <text evidence="1">The sequence shown here is derived from an EMBL/GenBank/DDBJ whole genome shotgun (WGS) entry which is preliminary data.</text>
</comment>
<dbReference type="Proteomes" id="UP000230232">
    <property type="component" value="Unassembled WGS sequence"/>
</dbReference>
<gene>
    <name evidence="1" type="ORF">COV31_02875</name>
</gene>
<reference evidence="1 2" key="1">
    <citation type="submission" date="2017-09" db="EMBL/GenBank/DDBJ databases">
        <title>Depth-based differentiation of microbial function through sediment-hosted aquifers and enrichment of novel symbionts in the deep terrestrial subsurface.</title>
        <authorList>
            <person name="Probst A.J."/>
            <person name="Ladd B."/>
            <person name="Jarett J.K."/>
            <person name="Geller-Mcgrath D.E."/>
            <person name="Sieber C.M."/>
            <person name="Emerson J.B."/>
            <person name="Anantharaman K."/>
            <person name="Thomas B.C."/>
            <person name="Malmstrom R."/>
            <person name="Stieglmeier M."/>
            <person name="Klingl A."/>
            <person name="Woyke T."/>
            <person name="Ryan C.M."/>
            <person name="Banfield J.F."/>
        </authorList>
    </citation>
    <scope>NUCLEOTIDE SEQUENCE [LARGE SCALE GENOMIC DNA]</scope>
    <source>
        <strain evidence="1">CG10_big_fil_rev_8_21_14_0_10_46_23</strain>
    </source>
</reference>
<dbReference type="InterPro" id="IPR036866">
    <property type="entry name" value="RibonucZ/Hydroxyglut_hydro"/>
</dbReference>
<proteinExistence type="predicted"/>
<sequence length="211" mass="23785">MQIQWLGHSCFRFTEKQLSVLTDPFNKDIGLRPPKIKEEIVLVTHDHYDHSEIKDAPSTAVIINGPGEYETQGVYVRGIFSYHDNLKGVERGLNTIYVFKVAGMTFCHLGDLGQLELDEDQVEAIGDVDVLFVPVGGVYTIDGKEATKIIAQIEPKIIVPMHYKVKDLKIDLEGPEKFLKEIGLAAEKVDKFSVNKNSLPQEEMQLIQFDL</sequence>
<dbReference type="SUPFAM" id="SSF56281">
    <property type="entry name" value="Metallo-hydrolase/oxidoreductase"/>
    <property type="match status" value="1"/>
</dbReference>
<dbReference type="EMBL" id="PCXO01000012">
    <property type="protein sequence ID" value="PIR41061.1"/>
    <property type="molecule type" value="Genomic_DNA"/>
</dbReference>
<name>A0A2H0R3E8_9BACT</name>
<dbReference type="PANTHER" id="PTHR42967">
    <property type="entry name" value="METAL DEPENDENT HYDROLASE"/>
    <property type="match status" value="1"/>
</dbReference>
<dbReference type="AlphaFoldDB" id="A0A2H0R3E8"/>
<evidence type="ECO:0000313" key="1">
    <source>
        <dbReference type="EMBL" id="PIR41061.1"/>
    </source>
</evidence>
<protein>
    <recommendedName>
        <fullName evidence="3">Lactamase</fullName>
    </recommendedName>
</protein>